<evidence type="ECO:0000313" key="1">
    <source>
        <dbReference type="EMBL" id="MBS4189595.1"/>
    </source>
</evidence>
<reference evidence="1 2" key="1">
    <citation type="submission" date="2021-05" db="EMBL/GenBank/DDBJ databases">
        <title>Novel Bacillus species.</title>
        <authorList>
            <person name="Liu G."/>
        </authorList>
    </citation>
    <scope>NUCLEOTIDE SEQUENCE [LARGE SCALE GENOMIC DNA]</scope>
    <source>
        <strain evidence="1 2">FJAT-49705</strain>
    </source>
</reference>
<organism evidence="1 2">
    <name type="scientific">Cytobacillus citreus</name>
    <dbReference type="NCBI Taxonomy" id="2833586"/>
    <lineage>
        <taxon>Bacteria</taxon>
        <taxon>Bacillati</taxon>
        <taxon>Bacillota</taxon>
        <taxon>Bacilli</taxon>
        <taxon>Bacillales</taxon>
        <taxon>Bacillaceae</taxon>
        <taxon>Cytobacillus</taxon>
    </lineage>
</organism>
<evidence type="ECO:0000313" key="2">
    <source>
        <dbReference type="Proteomes" id="UP000681027"/>
    </source>
</evidence>
<name>A0ABS5NP39_9BACI</name>
<dbReference type="RefSeq" id="WP_213101015.1">
    <property type="nucleotide sequence ID" value="NZ_JAGYPM010000001.1"/>
</dbReference>
<accession>A0ABS5NP39</accession>
<keyword evidence="2" id="KW-1185">Reference proteome</keyword>
<proteinExistence type="predicted"/>
<gene>
    <name evidence="1" type="ORF">KHA94_05135</name>
</gene>
<dbReference type="Proteomes" id="UP000681027">
    <property type="component" value="Unassembled WGS sequence"/>
</dbReference>
<dbReference type="EMBL" id="JAGYPM010000001">
    <property type="protein sequence ID" value="MBS4189595.1"/>
    <property type="molecule type" value="Genomic_DNA"/>
</dbReference>
<sequence>MKKQSLVNKRISLAQANKAQKFPNHNNDPGESINEHRAIEFANVLISEKELGQQNENL</sequence>
<comment type="caution">
    <text evidence="1">The sequence shown here is derived from an EMBL/GenBank/DDBJ whole genome shotgun (WGS) entry which is preliminary data.</text>
</comment>
<protein>
    <submittedName>
        <fullName evidence="1">Uncharacterized protein</fullName>
    </submittedName>
</protein>